<protein>
    <submittedName>
        <fullName evidence="1">Carboxypeptidase regulatory-like domain-containing protein</fullName>
    </submittedName>
</protein>
<proteinExistence type="predicted"/>
<comment type="caution">
    <text evidence="1">The sequence shown here is derived from an EMBL/GenBank/DDBJ whole genome shotgun (WGS) entry which is preliminary data.</text>
</comment>
<dbReference type="SUPFAM" id="SSF49478">
    <property type="entry name" value="Cna protein B-type domain"/>
    <property type="match status" value="1"/>
</dbReference>
<keyword evidence="1" id="KW-0121">Carboxypeptidase</keyword>
<dbReference type="AlphaFoldDB" id="A0A7C0U393"/>
<dbReference type="Gene3D" id="2.60.40.10">
    <property type="entry name" value="Immunoglobulins"/>
    <property type="match status" value="1"/>
</dbReference>
<accession>A0A7C0U393</accession>
<keyword evidence="1" id="KW-0378">Hydrolase</keyword>
<dbReference type="InterPro" id="IPR013783">
    <property type="entry name" value="Ig-like_fold"/>
</dbReference>
<name>A0A7C0U393_DESA2</name>
<dbReference type="Proteomes" id="UP000886289">
    <property type="component" value="Unassembled WGS sequence"/>
</dbReference>
<dbReference type="GO" id="GO:0004180">
    <property type="term" value="F:carboxypeptidase activity"/>
    <property type="evidence" value="ECO:0007669"/>
    <property type="project" value="UniProtKB-KW"/>
</dbReference>
<gene>
    <name evidence="1" type="ORF">ENG63_05540</name>
</gene>
<dbReference type="EMBL" id="DRBS01000213">
    <property type="protein sequence ID" value="HDD44305.1"/>
    <property type="molecule type" value="Genomic_DNA"/>
</dbReference>
<evidence type="ECO:0000313" key="1">
    <source>
        <dbReference type="EMBL" id="HDD44305.1"/>
    </source>
</evidence>
<reference evidence="1" key="1">
    <citation type="journal article" date="2020" name="mSystems">
        <title>Genome- and Community-Level Interaction Insights into Carbon Utilization and Element Cycling Functions of Hydrothermarchaeota in Hydrothermal Sediment.</title>
        <authorList>
            <person name="Zhou Z."/>
            <person name="Liu Y."/>
            <person name="Xu W."/>
            <person name="Pan J."/>
            <person name="Luo Z.H."/>
            <person name="Li M."/>
        </authorList>
    </citation>
    <scope>NUCLEOTIDE SEQUENCE [LARGE SCALE GENOMIC DNA]</scope>
    <source>
        <strain evidence="1">HyVt-233</strain>
    </source>
</reference>
<keyword evidence="1" id="KW-0645">Protease</keyword>
<organism evidence="1">
    <name type="scientific">Desulfofervidus auxilii</name>
    <dbReference type="NCBI Taxonomy" id="1621989"/>
    <lineage>
        <taxon>Bacteria</taxon>
        <taxon>Pseudomonadati</taxon>
        <taxon>Thermodesulfobacteriota</taxon>
        <taxon>Candidatus Desulfofervidia</taxon>
        <taxon>Candidatus Desulfofervidales</taxon>
        <taxon>Candidatus Desulfofervidaceae</taxon>
        <taxon>Candidatus Desulfofervidus</taxon>
    </lineage>
</organism>
<sequence>MPFRLIEPKIYKFKKHKIKIAGIVKKEGIPTANVLVRLYKRQNGQLISETKTDNNGNFEFIICDNQNNYYFVVAHWQDNSYNALIYDWITGIDI</sequence>